<dbReference type="GO" id="GO:0017004">
    <property type="term" value="P:cytochrome complex assembly"/>
    <property type="evidence" value="ECO:0007669"/>
    <property type="project" value="InterPro"/>
</dbReference>
<dbReference type="AlphaFoldDB" id="X0WL00"/>
<feature type="domain" description="Cytochrome C biogenesis protein transmembrane" evidence="6">
    <location>
        <begin position="1"/>
        <end position="121"/>
    </location>
</feature>
<name>X0WL00_9ZZZZ</name>
<keyword evidence="4 5" id="KW-0472">Membrane</keyword>
<dbReference type="GO" id="GO:0016020">
    <property type="term" value="C:membrane"/>
    <property type="evidence" value="ECO:0007669"/>
    <property type="project" value="UniProtKB-SubCell"/>
</dbReference>
<dbReference type="PANTHER" id="PTHR32234">
    <property type="entry name" value="THIOL:DISULFIDE INTERCHANGE PROTEIN DSBD"/>
    <property type="match status" value="1"/>
</dbReference>
<feature type="transmembrane region" description="Helical" evidence="5">
    <location>
        <begin position="64"/>
        <end position="84"/>
    </location>
</feature>
<comment type="subcellular location">
    <subcellularLocation>
        <location evidence="1">Membrane</location>
        <topology evidence="1">Multi-pass membrane protein</topology>
    </subcellularLocation>
</comment>
<keyword evidence="2 5" id="KW-0812">Transmembrane</keyword>
<evidence type="ECO:0000256" key="5">
    <source>
        <dbReference type="SAM" id="Phobius"/>
    </source>
</evidence>
<organism evidence="7">
    <name type="scientific">marine sediment metagenome</name>
    <dbReference type="NCBI Taxonomy" id="412755"/>
    <lineage>
        <taxon>unclassified sequences</taxon>
        <taxon>metagenomes</taxon>
        <taxon>ecological metagenomes</taxon>
    </lineage>
</organism>
<evidence type="ECO:0000313" key="7">
    <source>
        <dbReference type="EMBL" id="GAG13366.1"/>
    </source>
</evidence>
<evidence type="ECO:0000256" key="1">
    <source>
        <dbReference type="ARBA" id="ARBA00004141"/>
    </source>
</evidence>
<gene>
    <name evidence="7" type="ORF">S01H1_39578</name>
</gene>
<keyword evidence="3 5" id="KW-1133">Transmembrane helix</keyword>
<dbReference type="Pfam" id="PF02683">
    <property type="entry name" value="DsbD_TM"/>
    <property type="match status" value="1"/>
</dbReference>
<evidence type="ECO:0000256" key="4">
    <source>
        <dbReference type="ARBA" id="ARBA00023136"/>
    </source>
</evidence>
<evidence type="ECO:0000256" key="3">
    <source>
        <dbReference type="ARBA" id="ARBA00022989"/>
    </source>
</evidence>
<sequence>MIVLGLFMFDVFTIGIPSSVTSKSGSGKGVLGSVSMGFLAALLSTPCSFGILAGVFLWAQTQTLIMSALAIMLMGVGMAIPYAILVSFPSLLAKVPKPGAWMEIVRKSLGFVLLFIAAGFLSSLHAGVLYYSLILAFTVWMWGSWV</sequence>
<proteinExistence type="predicted"/>
<dbReference type="EMBL" id="BARS01024994">
    <property type="protein sequence ID" value="GAG13366.1"/>
    <property type="molecule type" value="Genomic_DNA"/>
</dbReference>
<accession>X0WL00</accession>
<comment type="caution">
    <text evidence="7">The sequence shown here is derived from an EMBL/GenBank/DDBJ whole genome shotgun (WGS) entry which is preliminary data.</text>
</comment>
<dbReference type="InterPro" id="IPR003834">
    <property type="entry name" value="Cyt_c_assmbl_TM_dom"/>
</dbReference>
<feature type="non-terminal residue" evidence="7">
    <location>
        <position position="146"/>
    </location>
</feature>
<feature type="transmembrane region" description="Helical" evidence="5">
    <location>
        <begin position="38"/>
        <end position="57"/>
    </location>
</feature>
<dbReference type="PANTHER" id="PTHR32234:SF0">
    <property type="entry name" value="THIOL:DISULFIDE INTERCHANGE PROTEIN DSBD"/>
    <property type="match status" value="1"/>
</dbReference>
<protein>
    <recommendedName>
        <fullName evidence="6">Cytochrome C biogenesis protein transmembrane domain-containing protein</fullName>
    </recommendedName>
</protein>
<reference evidence="7" key="1">
    <citation type="journal article" date="2014" name="Front. Microbiol.">
        <title>High frequency of phylogenetically diverse reductive dehalogenase-homologous genes in deep subseafloor sedimentary metagenomes.</title>
        <authorList>
            <person name="Kawai M."/>
            <person name="Futagami T."/>
            <person name="Toyoda A."/>
            <person name="Takaki Y."/>
            <person name="Nishi S."/>
            <person name="Hori S."/>
            <person name="Arai W."/>
            <person name="Tsubouchi T."/>
            <person name="Morono Y."/>
            <person name="Uchiyama I."/>
            <person name="Ito T."/>
            <person name="Fujiyama A."/>
            <person name="Inagaki F."/>
            <person name="Takami H."/>
        </authorList>
    </citation>
    <scope>NUCLEOTIDE SEQUENCE</scope>
    <source>
        <strain evidence="7">Expedition CK06-06</strain>
    </source>
</reference>
<dbReference type="GO" id="GO:0045454">
    <property type="term" value="P:cell redox homeostasis"/>
    <property type="evidence" value="ECO:0007669"/>
    <property type="project" value="TreeGrafter"/>
</dbReference>
<evidence type="ECO:0000256" key="2">
    <source>
        <dbReference type="ARBA" id="ARBA00022692"/>
    </source>
</evidence>
<evidence type="ECO:0000259" key="6">
    <source>
        <dbReference type="Pfam" id="PF02683"/>
    </source>
</evidence>
<dbReference type="GO" id="GO:0015035">
    <property type="term" value="F:protein-disulfide reductase activity"/>
    <property type="evidence" value="ECO:0007669"/>
    <property type="project" value="TreeGrafter"/>
</dbReference>